<protein>
    <recommendedName>
        <fullName evidence="1">RNase H type-1 domain-containing protein</fullName>
    </recommendedName>
</protein>
<dbReference type="Proteomes" id="UP000008311">
    <property type="component" value="Unassembled WGS sequence"/>
</dbReference>
<sequence length="67" mass="7304">MKLDTDGAYYCTSTQPAKAGGILRDCYGNWVSGFTVNTGSCSITEAELWGLHQGFVSIMFLLLLLTH</sequence>
<dbReference type="InterPro" id="IPR044730">
    <property type="entry name" value="RNase_H-like_dom_plant"/>
</dbReference>
<feature type="domain" description="RNase H type-1" evidence="1">
    <location>
        <begin position="5"/>
        <end position="55"/>
    </location>
</feature>
<proteinExistence type="predicted"/>
<dbReference type="InParanoid" id="B9SFW4"/>
<dbReference type="AlphaFoldDB" id="B9SFW4"/>
<dbReference type="PANTHER" id="PTHR47723">
    <property type="entry name" value="OS05G0353850 PROTEIN"/>
    <property type="match status" value="1"/>
</dbReference>
<dbReference type="EMBL" id="EQ973947">
    <property type="protein sequence ID" value="EEF37507.1"/>
    <property type="molecule type" value="Genomic_DNA"/>
</dbReference>
<evidence type="ECO:0000259" key="1">
    <source>
        <dbReference type="Pfam" id="PF13456"/>
    </source>
</evidence>
<gene>
    <name evidence="2" type="ORF">RCOM_0724210</name>
</gene>
<dbReference type="PANTHER" id="PTHR47723:SF19">
    <property type="entry name" value="POLYNUCLEOTIDYL TRANSFERASE, RIBONUCLEASE H-LIKE SUPERFAMILY PROTEIN"/>
    <property type="match status" value="1"/>
</dbReference>
<name>B9SFW4_RICCO</name>
<dbReference type="CDD" id="cd06222">
    <property type="entry name" value="RNase_H_like"/>
    <property type="match status" value="1"/>
</dbReference>
<organism evidence="2 3">
    <name type="scientific">Ricinus communis</name>
    <name type="common">Castor bean</name>
    <dbReference type="NCBI Taxonomy" id="3988"/>
    <lineage>
        <taxon>Eukaryota</taxon>
        <taxon>Viridiplantae</taxon>
        <taxon>Streptophyta</taxon>
        <taxon>Embryophyta</taxon>
        <taxon>Tracheophyta</taxon>
        <taxon>Spermatophyta</taxon>
        <taxon>Magnoliopsida</taxon>
        <taxon>eudicotyledons</taxon>
        <taxon>Gunneridae</taxon>
        <taxon>Pentapetalae</taxon>
        <taxon>rosids</taxon>
        <taxon>fabids</taxon>
        <taxon>Malpighiales</taxon>
        <taxon>Euphorbiaceae</taxon>
        <taxon>Acalyphoideae</taxon>
        <taxon>Acalypheae</taxon>
        <taxon>Ricinus</taxon>
    </lineage>
</organism>
<evidence type="ECO:0000313" key="3">
    <source>
        <dbReference type="Proteomes" id="UP000008311"/>
    </source>
</evidence>
<dbReference type="InterPro" id="IPR053151">
    <property type="entry name" value="RNase_H-like"/>
</dbReference>
<keyword evidence="3" id="KW-1185">Reference proteome</keyword>
<evidence type="ECO:0000313" key="2">
    <source>
        <dbReference type="EMBL" id="EEF37507.1"/>
    </source>
</evidence>
<dbReference type="GO" id="GO:0004523">
    <property type="term" value="F:RNA-DNA hybrid ribonuclease activity"/>
    <property type="evidence" value="ECO:0007669"/>
    <property type="project" value="InterPro"/>
</dbReference>
<dbReference type="Pfam" id="PF13456">
    <property type="entry name" value="RVT_3"/>
    <property type="match status" value="1"/>
</dbReference>
<reference evidence="3" key="1">
    <citation type="journal article" date="2010" name="Nat. Biotechnol.">
        <title>Draft genome sequence of the oilseed species Ricinus communis.</title>
        <authorList>
            <person name="Chan A.P."/>
            <person name="Crabtree J."/>
            <person name="Zhao Q."/>
            <person name="Lorenzi H."/>
            <person name="Orvis J."/>
            <person name="Puiu D."/>
            <person name="Melake-Berhan A."/>
            <person name="Jones K.M."/>
            <person name="Redman J."/>
            <person name="Chen G."/>
            <person name="Cahoon E.B."/>
            <person name="Gedil M."/>
            <person name="Stanke M."/>
            <person name="Haas B.J."/>
            <person name="Wortman J.R."/>
            <person name="Fraser-Liggett C.M."/>
            <person name="Ravel J."/>
            <person name="Rabinowicz P.D."/>
        </authorList>
    </citation>
    <scope>NUCLEOTIDE SEQUENCE [LARGE SCALE GENOMIC DNA]</scope>
    <source>
        <strain evidence="3">cv. Hale</strain>
    </source>
</reference>
<accession>B9SFW4</accession>
<dbReference type="GO" id="GO:0003676">
    <property type="term" value="F:nucleic acid binding"/>
    <property type="evidence" value="ECO:0007669"/>
    <property type="project" value="InterPro"/>
</dbReference>
<dbReference type="InterPro" id="IPR002156">
    <property type="entry name" value="RNaseH_domain"/>
</dbReference>